<gene>
    <name evidence="1" type="ORF">FRY97_14745</name>
</gene>
<evidence type="ECO:0000313" key="2">
    <source>
        <dbReference type="Proteomes" id="UP000321580"/>
    </source>
</evidence>
<sequence>MEIRDNGVVLHSVTPHQLKEILREMIREEFTNVNEEIQRVIGEDDLVSTGTACRLLGMCSKQLRYLVNEGHFTVFHHMKEKRYIRAELLEFRNKQRISKLYKK</sequence>
<evidence type="ECO:0000313" key="1">
    <source>
        <dbReference type="EMBL" id="TXB62303.1"/>
    </source>
</evidence>
<organism evidence="1 2">
    <name type="scientific">Phaeodactylibacter luteus</name>
    <dbReference type="NCBI Taxonomy" id="1564516"/>
    <lineage>
        <taxon>Bacteria</taxon>
        <taxon>Pseudomonadati</taxon>
        <taxon>Bacteroidota</taxon>
        <taxon>Saprospiria</taxon>
        <taxon>Saprospirales</taxon>
        <taxon>Haliscomenobacteraceae</taxon>
        <taxon>Phaeodactylibacter</taxon>
    </lineage>
</organism>
<dbReference type="RefSeq" id="WP_044147321.1">
    <property type="nucleotide sequence ID" value="NZ_VOOR01000032.1"/>
</dbReference>
<dbReference type="OrthoDB" id="1494273at2"/>
<accession>A0A5C6RJJ8</accession>
<comment type="caution">
    <text evidence="1">The sequence shown here is derived from an EMBL/GenBank/DDBJ whole genome shotgun (WGS) entry which is preliminary data.</text>
</comment>
<proteinExistence type="predicted"/>
<dbReference type="AlphaFoldDB" id="A0A5C6RJJ8"/>
<reference evidence="1 2" key="1">
    <citation type="submission" date="2019-08" db="EMBL/GenBank/DDBJ databases">
        <title>Genome of Phaeodactylibacter luteus.</title>
        <authorList>
            <person name="Bowman J.P."/>
        </authorList>
    </citation>
    <scope>NUCLEOTIDE SEQUENCE [LARGE SCALE GENOMIC DNA]</scope>
    <source>
        <strain evidence="1 2">KCTC 42180</strain>
    </source>
</reference>
<protein>
    <submittedName>
        <fullName evidence="1">Helix-turn-helix domain-containing protein</fullName>
    </submittedName>
</protein>
<name>A0A5C6RJJ8_9BACT</name>
<dbReference type="Proteomes" id="UP000321580">
    <property type="component" value="Unassembled WGS sequence"/>
</dbReference>
<keyword evidence="2" id="KW-1185">Reference proteome</keyword>
<dbReference type="EMBL" id="VOOR01000032">
    <property type="protein sequence ID" value="TXB62303.1"/>
    <property type="molecule type" value="Genomic_DNA"/>
</dbReference>